<evidence type="ECO:0000259" key="3">
    <source>
        <dbReference type="Pfam" id="PF10531"/>
    </source>
</evidence>
<accession>A0ABX2IJ15</accession>
<dbReference type="Proteomes" id="UP000778523">
    <property type="component" value="Unassembled WGS sequence"/>
</dbReference>
<dbReference type="InterPro" id="IPR019554">
    <property type="entry name" value="Soluble_ligand-bd"/>
</dbReference>
<organism evidence="4 5">
    <name type="scientific">Uliginosibacterium aquaticum</name>
    <dbReference type="NCBI Taxonomy" id="2731212"/>
    <lineage>
        <taxon>Bacteria</taxon>
        <taxon>Pseudomonadati</taxon>
        <taxon>Pseudomonadota</taxon>
        <taxon>Betaproteobacteria</taxon>
        <taxon>Rhodocyclales</taxon>
        <taxon>Zoogloeaceae</taxon>
        <taxon>Uliginosibacterium</taxon>
    </lineage>
</organism>
<reference evidence="4 5" key="1">
    <citation type="submission" date="2020-06" db="EMBL/GenBank/DDBJ databases">
        <title>Draft genome of Uliginosibacterium sp. IMCC34675.</title>
        <authorList>
            <person name="Song J."/>
        </authorList>
    </citation>
    <scope>NUCLEOTIDE SEQUENCE [LARGE SCALE GENOMIC DNA]</scope>
    <source>
        <strain evidence="4 5">IMCC34675</strain>
    </source>
</reference>
<proteinExistence type="predicted"/>
<gene>
    <name evidence="4" type="ORF">HJ583_003310</name>
</gene>
<evidence type="ECO:0000313" key="4">
    <source>
        <dbReference type="EMBL" id="NSL54045.1"/>
    </source>
</evidence>
<dbReference type="Pfam" id="PF02563">
    <property type="entry name" value="Poly_export"/>
    <property type="match status" value="1"/>
</dbReference>
<dbReference type="Pfam" id="PF10531">
    <property type="entry name" value="SLBB"/>
    <property type="match status" value="1"/>
</dbReference>
<feature type="domain" description="Soluble ligand binding" evidence="3">
    <location>
        <begin position="103"/>
        <end position="151"/>
    </location>
</feature>
<dbReference type="EMBL" id="JABCSC020000001">
    <property type="protein sequence ID" value="NSL54045.1"/>
    <property type="molecule type" value="Genomic_DNA"/>
</dbReference>
<feature type="domain" description="Polysaccharide export protein N-terminal" evidence="2">
    <location>
        <begin position="24"/>
        <end position="97"/>
    </location>
</feature>
<protein>
    <submittedName>
        <fullName evidence="4">Polysaccharide export protein</fullName>
    </submittedName>
</protein>
<sequence length="176" mass="19027">MFWSALGLAQAPAAEPASVSSFLSAYRLGAGDVISVRVFGEEDLSREKIRLTDSGSIFMPGLGELAVRGNTLGEVEQKVVEGLKGRILVNPKVSVSVDEYRPFFINGMVDKPGGYPFQPGLTVRKAASLAGGFKERASLSKLFLIRGDDPQQRQLKVDLNTAVYPGDIVTVEESFF</sequence>
<name>A0ABX2IJ15_9RHOO</name>
<dbReference type="Gene3D" id="3.10.560.10">
    <property type="entry name" value="Outer membrane lipoprotein wza domain like"/>
    <property type="match status" value="1"/>
</dbReference>
<evidence type="ECO:0000313" key="5">
    <source>
        <dbReference type="Proteomes" id="UP000778523"/>
    </source>
</evidence>
<dbReference type="InterPro" id="IPR003715">
    <property type="entry name" value="Poly_export_N"/>
</dbReference>
<comment type="caution">
    <text evidence="4">The sequence shown here is derived from an EMBL/GenBank/DDBJ whole genome shotgun (WGS) entry which is preliminary data.</text>
</comment>
<keyword evidence="1" id="KW-0732">Signal</keyword>
<evidence type="ECO:0000259" key="2">
    <source>
        <dbReference type="Pfam" id="PF02563"/>
    </source>
</evidence>
<dbReference type="Gene3D" id="3.30.1950.10">
    <property type="entry name" value="wza like domain"/>
    <property type="match status" value="1"/>
</dbReference>
<dbReference type="InterPro" id="IPR049712">
    <property type="entry name" value="Poly_export"/>
</dbReference>
<dbReference type="PANTHER" id="PTHR33619:SF3">
    <property type="entry name" value="POLYSACCHARIDE EXPORT PROTEIN GFCE-RELATED"/>
    <property type="match status" value="1"/>
</dbReference>
<evidence type="ECO:0000256" key="1">
    <source>
        <dbReference type="ARBA" id="ARBA00022729"/>
    </source>
</evidence>
<keyword evidence="5" id="KW-1185">Reference proteome</keyword>
<dbReference type="PANTHER" id="PTHR33619">
    <property type="entry name" value="POLYSACCHARIDE EXPORT PROTEIN GFCE-RELATED"/>
    <property type="match status" value="1"/>
</dbReference>